<dbReference type="Proteomes" id="UP001269819">
    <property type="component" value="Unassembled WGS sequence"/>
</dbReference>
<accession>A0ABU3VTQ7</accession>
<proteinExistence type="predicted"/>
<gene>
    <name evidence="6" type="ORF">RYS15_03090</name>
</gene>
<evidence type="ECO:0000256" key="3">
    <source>
        <dbReference type="ARBA" id="ARBA00022989"/>
    </source>
</evidence>
<dbReference type="PANTHER" id="PTHR36985">
    <property type="entry name" value="TRANSLOCATION AND ASSEMBLY MODULE SUBUNIT TAMB"/>
    <property type="match status" value="1"/>
</dbReference>
<evidence type="ECO:0000313" key="6">
    <source>
        <dbReference type="EMBL" id="MDV2077647.1"/>
    </source>
</evidence>
<comment type="caution">
    <text evidence="6">The sequence shown here is derived from an EMBL/GenBank/DDBJ whole genome shotgun (WGS) entry which is preliminary data.</text>
</comment>
<reference evidence="6 7" key="1">
    <citation type="submission" date="2023-10" db="EMBL/GenBank/DDBJ databases">
        <title>Characteristics and mechanism of a salt-tolerant marine origin heterotrophic nitrifying- aerobic denitrifying bacteria Marinobacter xestospongiae HN1.</title>
        <authorList>
            <person name="Qi R."/>
        </authorList>
    </citation>
    <scope>NUCLEOTIDE SEQUENCE [LARGE SCALE GENOMIC DNA]</scope>
    <source>
        <strain evidence="6 7">HN1</strain>
    </source>
</reference>
<keyword evidence="2" id="KW-0812">Transmembrane</keyword>
<dbReference type="EMBL" id="JAWIIJ010000002">
    <property type="protein sequence ID" value="MDV2077647.1"/>
    <property type="molecule type" value="Genomic_DNA"/>
</dbReference>
<evidence type="ECO:0000259" key="5">
    <source>
        <dbReference type="Pfam" id="PF04357"/>
    </source>
</evidence>
<evidence type="ECO:0000313" key="7">
    <source>
        <dbReference type="Proteomes" id="UP001269819"/>
    </source>
</evidence>
<keyword evidence="7" id="KW-1185">Reference proteome</keyword>
<feature type="domain" description="Translocation and assembly module TamB C-terminal" evidence="5">
    <location>
        <begin position="914"/>
        <end position="1236"/>
    </location>
</feature>
<dbReference type="PANTHER" id="PTHR36985:SF1">
    <property type="entry name" value="TRANSLOCATION AND ASSEMBLY MODULE SUBUNIT TAMB"/>
    <property type="match status" value="1"/>
</dbReference>
<evidence type="ECO:0000256" key="1">
    <source>
        <dbReference type="ARBA" id="ARBA00004167"/>
    </source>
</evidence>
<organism evidence="6 7">
    <name type="scientific">Marinobacter xestospongiae</name>
    <dbReference type="NCBI Taxonomy" id="994319"/>
    <lineage>
        <taxon>Bacteria</taxon>
        <taxon>Pseudomonadati</taxon>
        <taxon>Pseudomonadota</taxon>
        <taxon>Gammaproteobacteria</taxon>
        <taxon>Pseudomonadales</taxon>
        <taxon>Marinobacteraceae</taxon>
        <taxon>Marinobacter</taxon>
    </lineage>
</organism>
<dbReference type="InterPro" id="IPR007452">
    <property type="entry name" value="TamB_C"/>
</dbReference>
<name>A0ABU3VTQ7_9GAMM</name>
<keyword evidence="4" id="KW-0472">Membrane</keyword>
<sequence length="1236" mass="132782">MTATVRHPLRWLLLTLLALLAVVVLAIAGVFAMLRSDTGTQWVLEQIPGLTVTAGQGSLLGRWQAESLHWQGYGVIAEVASPLVDWSPTCLFGMELCLEALYAERVDVTLQPSDAEPASGPIQLPELNLPLALTIGEIRLGPVTVNGNQVAQLAVVQATGSGADWQLQRLRYQLDDIDVDARGRLTTRGDWPLHLEVATSLPPPVGDQWRIQLELAGSVADLRFRGQSEGYLNADIEGRTRPLQPALPARVAVTSSRFLAHDSLPLTLALNDWRLALEGSLESGFATELKARLEGNEGPVQLALSGQVGTTGAESVELLLTTAKTAERPAGRVSVNGEVDWSGELDARGELTLDRFPWHSLLPDVTPPPVTLTSLVAGGHYRAGNYQAEAEAQVTGPQGPATVETQFTGDLSAVSLDRVLVTTEAGRAEGSADVGFAGPLTWQASLELAGFNPGYWLPVLEASLDGAVSSQGRVVAGQPPQVAAQWQVAGQWQGQPAEARGQLDAANDRWQVAGLELSVGPNQVSGEGVWARQLEAMLTLAIPQPELLLPGLSGQLSGELTASGSPDRIDGQLRLDGQSLGWQDAVSLASLAVKAEVTDSQRLSATVAGSGLEAAGQTLASLELALNGGIEQHQLTLTTVRDELETYWQFEGGWQDGWQGQLADGRIDLPQQAQQWRLEAPAELVYRQAGPALTLGRHCWRWQQSEVCAGDQQLMPELAIEYRLTDFPTLALSPFFPNTLKWDSRLDGRLAFRLPEAGPQGEVVLAADAGEVEVLVTDAWHTLDYDTLDVRLELMPEAASLDLTLAGPDIGRLVTQVSMDPSSPRYPMTGTFDLADLDIAFLGPMLDLEAVTGMVSGSGKVGGELLSPRLEGELSLVQGSLVDQRLPTPVQDLVLVVRLDGQRADLEGRWAANDRSEARIDGTINWQGSPEMTLSLAGQRLPFNYEPYASVELAPNLSIRYAEGGLTIGGELNVPRGQIEIRQLPEQAVTVSDDEELVGVTREEPALRSLNMNVTVSVGQDEVSFDGFGVTGNLQGGLRLGNDLDTRGSLQLRDGHFEAYGQELELRRARLVFVGPIAEPYLDIEAIRRVDQVVAGLRLSGPVSEPSTEVFSEPSMSQANALSYVILGRPLRSEGDQGQVSQAAISLGLTQASKVTQKIGEEIGIEQLILETEGSGDQASVVASGYLTEDLSLRYGVGIFEPISTIALRYDLGRYFYLEAASGLAASLDIFYTRDF</sequence>
<dbReference type="RefSeq" id="WP_316972549.1">
    <property type="nucleotide sequence ID" value="NZ_JAWIIJ010000002.1"/>
</dbReference>
<dbReference type="Pfam" id="PF04357">
    <property type="entry name" value="TamB"/>
    <property type="match status" value="1"/>
</dbReference>
<comment type="subcellular location">
    <subcellularLocation>
        <location evidence="1">Membrane</location>
        <topology evidence="1">Single-pass membrane protein</topology>
    </subcellularLocation>
</comment>
<protein>
    <submittedName>
        <fullName evidence="6">Translocation/assembly module TamB domain-containing protein</fullName>
    </submittedName>
</protein>
<keyword evidence="3" id="KW-1133">Transmembrane helix</keyword>
<evidence type="ECO:0000256" key="4">
    <source>
        <dbReference type="ARBA" id="ARBA00023136"/>
    </source>
</evidence>
<evidence type="ECO:0000256" key="2">
    <source>
        <dbReference type="ARBA" id="ARBA00022692"/>
    </source>
</evidence>